<keyword evidence="2" id="KW-1185">Reference proteome</keyword>
<evidence type="ECO:0000313" key="1">
    <source>
        <dbReference type="EMBL" id="EET44728.1"/>
    </source>
</evidence>
<dbReference type="Proteomes" id="UP000005365">
    <property type="component" value="Unassembled WGS sequence"/>
</dbReference>
<protein>
    <submittedName>
        <fullName evidence="1">Uncharacterized protein</fullName>
    </submittedName>
</protein>
<dbReference type="AlphaFoldDB" id="C6M4E6"/>
<sequence length="220" mass="24746">MPAIRVDVSKMVARLDDVRRRQVPFAAKNAVNKLAAQAIGNLQDEMRDSFFNPKPWTLNSLFVRQYATKEELTAVVDFKDGAKDRSAGRYLTAQIYGGSRRAKGIEAFLVSRGLMPAGYRIVPSDVVRLDRFGNITLAAFRAMVRGLNDGTHFALLKRRGKLPAGIYKRQKRKVKALVVYVSAAQYEKRLRYFEVAEQAVVSNQQAVFAEELEKAFATAR</sequence>
<evidence type="ECO:0000313" key="2">
    <source>
        <dbReference type="Proteomes" id="UP000005365"/>
    </source>
</evidence>
<organism evidence="1 2">
    <name type="scientific">Neisseria sicca ATCC 29256</name>
    <dbReference type="NCBI Taxonomy" id="547045"/>
    <lineage>
        <taxon>Bacteria</taxon>
        <taxon>Pseudomonadati</taxon>
        <taxon>Pseudomonadota</taxon>
        <taxon>Betaproteobacteria</taxon>
        <taxon>Neisseriales</taxon>
        <taxon>Neisseriaceae</taxon>
        <taxon>Neisseria</taxon>
    </lineage>
</organism>
<name>C6M4E6_NEISI</name>
<dbReference type="EMBL" id="ACKO02000007">
    <property type="protein sequence ID" value="EET44728.1"/>
    <property type="molecule type" value="Genomic_DNA"/>
</dbReference>
<reference evidence="1" key="1">
    <citation type="submission" date="2009-07" db="EMBL/GenBank/DDBJ databases">
        <authorList>
            <person name="Weinstock G."/>
            <person name="Sodergren E."/>
            <person name="Clifton S."/>
            <person name="Fulton L."/>
            <person name="Fulton B."/>
            <person name="Courtney L."/>
            <person name="Fronick C."/>
            <person name="Harrison M."/>
            <person name="Strong C."/>
            <person name="Farmer C."/>
            <person name="Delahaunty K."/>
            <person name="Markovic C."/>
            <person name="Hall O."/>
            <person name="Minx P."/>
            <person name="Tomlinson C."/>
            <person name="Mitreva M."/>
            <person name="Nelson J."/>
            <person name="Hou S."/>
            <person name="Wollam A."/>
            <person name="Pepin K.H."/>
            <person name="Johnson M."/>
            <person name="Bhonagiri V."/>
            <person name="Nash W.E."/>
            <person name="Warren W."/>
            <person name="Chinwalla A."/>
            <person name="Mardis E.R."/>
            <person name="Wilson R.K."/>
        </authorList>
    </citation>
    <scope>NUCLEOTIDE SEQUENCE [LARGE SCALE GENOMIC DNA]</scope>
    <source>
        <strain evidence="1">ATCC 29256</strain>
    </source>
</reference>
<gene>
    <name evidence="1" type="ORF">NEISICOT_01391</name>
</gene>
<dbReference type="eggNOG" id="ENOG5032SUA">
    <property type="taxonomic scope" value="Bacteria"/>
</dbReference>
<dbReference type="RefSeq" id="WP_003757651.1">
    <property type="nucleotide sequence ID" value="NZ_ACKO02000007.1"/>
</dbReference>
<proteinExistence type="predicted"/>
<comment type="caution">
    <text evidence="1">The sequence shown here is derived from an EMBL/GenBank/DDBJ whole genome shotgun (WGS) entry which is preliminary data.</text>
</comment>
<accession>C6M4E6</accession>